<protein>
    <recommendedName>
        <fullName evidence="3">AB hydrolase-1 domain-containing protein</fullName>
    </recommendedName>
</protein>
<evidence type="ECO:0000313" key="1">
    <source>
        <dbReference type="EMBL" id="MFC5885195.1"/>
    </source>
</evidence>
<evidence type="ECO:0000313" key="2">
    <source>
        <dbReference type="Proteomes" id="UP001596067"/>
    </source>
</evidence>
<keyword evidence="2" id="KW-1185">Reference proteome</keyword>
<dbReference type="EMBL" id="JBHSOD010000008">
    <property type="protein sequence ID" value="MFC5885195.1"/>
    <property type="molecule type" value="Genomic_DNA"/>
</dbReference>
<dbReference type="RefSeq" id="WP_313762041.1">
    <property type="nucleotide sequence ID" value="NZ_BAAAVH010000077.1"/>
</dbReference>
<organism evidence="1 2">
    <name type="scientific">Kitasatospora aburaviensis</name>
    <dbReference type="NCBI Taxonomy" id="67265"/>
    <lineage>
        <taxon>Bacteria</taxon>
        <taxon>Bacillati</taxon>
        <taxon>Actinomycetota</taxon>
        <taxon>Actinomycetes</taxon>
        <taxon>Kitasatosporales</taxon>
        <taxon>Streptomycetaceae</taxon>
        <taxon>Kitasatospora</taxon>
    </lineage>
</organism>
<evidence type="ECO:0008006" key="3">
    <source>
        <dbReference type="Google" id="ProtNLM"/>
    </source>
</evidence>
<name>A0ABW1ET47_9ACTN</name>
<sequence>MRFLFVHGTGVRREGYDPLFELVARELTERSPAADVVPCYWGDDHGVTLAAGGASIPGFAGLPTASADPARVPAEAPADRVDGGWTLLLVDPLCELRVLAELPAEDEAFGAPGVRTPGEVVAGLLAELAGSPAAGGAAEAGELEELLAATVLAPRFAAALDRLAAAEEFAQACDRAFEPAAGAELTAATARALTAELLTLAGPAALCTADERDRLVLLLTDRLGGAARGPLGRAAGVLGRLGMRLGGQRLLERHRGALTAGATPALGDILRYQARGGPLRAFLADRIAAAPGPTVVIGHSLGGIALVDCLALAAARGEAPAGLRLLVTVGSQAPFLHELGALNGLEPGAALPAGFPAWLNVYDPGDVLGYRAAPVFPGDPRVTDHEVSSRQPFPYCHSAYFKLPALYDRIAAALDGAAPAAGPEPAGPVAAAPVAAAPPAVPRTGHAGDARAAG</sequence>
<dbReference type="InterPro" id="IPR029058">
    <property type="entry name" value="AB_hydrolase_fold"/>
</dbReference>
<accession>A0ABW1ET47</accession>
<proteinExistence type="predicted"/>
<gene>
    <name evidence="1" type="ORF">ACFP0N_09450</name>
</gene>
<dbReference type="SUPFAM" id="SSF53474">
    <property type="entry name" value="alpha/beta-Hydrolases"/>
    <property type="match status" value="1"/>
</dbReference>
<reference evidence="2" key="1">
    <citation type="journal article" date="2019" name="Int. J. Syst. Evol. Microbiol.">
        <title>The Global Catalogue of Microorganisms (GCM) 10K type strain sequencing project: providing services to taxonomists for standard genome sequencing and annotation.</title>
        <authorList>
            <consortium name="The Broad Institute Genomics Platform"/>
            <consortium name="The Broad Institute Genome Sequencing Center for Infectious Disease"/>
            <person name="Wu L."/>
            <person name="Ma J."/>
        </authorList>
    </citation>
    <scope>NUCLEOTIDE SEQUENCE [LARGE SCALE GENOMIC DNA]</scope>
    <source>
        <strain evidence="2">CGMCC 4.1469</strain>
    </source>
</reference>
<dbReference type="Proteomes" id="UP001596067">
    <property type="component" value="Unassembled WGS sequence"/>
</dbReference>
<comment type="caution">
    <text evidence="1">The sequence shown here is derived from an EMBL/GenBank/DDBJ whole genome shotgun (WGS) entry which is preliminary data.</text>
</comment>
<dbReference type="Gene3D" id="3.40.50.1820">
    <property type="entry name" value="alpha/beta hydrolase"/>
    <property type="match status" value="1"/>
</dbReference>